<feature type="transmembrane region" description="Helical" evidence="12">
    <location>
        <begin position="333"/>
        <end position="355"/>
    </location>
</feature>
<evidence type="ECO:0000256" key="8">
    <source>
        <dbReference type="ARBA" id="ARBA00023170"/>
    </source>
</evidence>
<dbReference type="PRINTS" id="PR00237">
    <property type="entry name" value="GPCRRHODOPSN"/>
</dbReference>
<dbReference type="Proteomes" id="UP001497497">
    <property type="component" value="Unassembled WGS sequence"/>
</dbReference>
<feature type="transmembrane region" description="Helical" evidence="12">
    <location>
        <begin position="232"/>
        <end position="256"/>
    </location>
</feature>
<keyword evidence="6 12" id="KW-0472">Membrane</keyword>
<evidence type="ECO:0000256" key="1">
    <source>
        <dbReference type="ARBA" id="ARBA00004651"/>
    </source>
</evidence>
<feature type="transmembrane region" description="Helical" evidence="12">
    <location>
        <begin position="59"/>
        <end position="84"/>
    </location>
</feature>
<evidence type="ECO:0000313" key="15">
    <source>
        <dbReference type="Proteomes" id="UP001497497"/>
    </source>
</evidence>
<feature type="transmembrane region" description="Helical" evidence="12">
    <location>
        <begin position="96"/>
        <end position="114"/>
    </location>
</feature>
<name>A0AAV2I8U7_LYMST</name>
<evidence type="ECO:0000256" key="5">
    <source>
        <dbReference type="ARBA" id="ARBA00023040"/>
    </source>
</evidence>
<dbReference type="GO" id="GO:0001607">
    <property type="term" value="F:neuromedin U receptor activity"/>
    <property type="evidence" value="ECO:0007669"/>
    <property type="project" value="InterPro"/>
</dbReference>
<proteinExistence type="inferred from homology"/>
<keyword evidence="7" id="KW-1015">Disulfide bond</keyword>
<evidence type="ECO:0000256" key="6">
    <source>
        <dbReference type="ARBA" id="ARBA00023136"/>
    </source>
</evidence>
<reference evidence="14 15" key="1">
    <citation type="submission" date="2024-04" db="EMBL/GenBank/DDBJ databases">
        <authorList>
            <consortium name="Genoscope - CEA"/>
            <person name="William W."/>
        </authorList>
    </citation>
    <scope>NUCLEOTIDE SEQUENCE [LARGE SCALE GENOMIC DNA]</scope>
</reference>
<keyword evidence="9" id="KW-0325">Glycoprotein</keyword>
<keyword evidence="15" id="KW-1185">Reference proteome</keyword>
<comment type="subcellular location">
    <subcellularLocation>
        <location evidence="1">Cell membrane</location>
        <topology evidence="1">Multi-pass membrane protein</topology>
    </subcellularLocation>
</comment>
<feature type="domain" description="G-protein coupled receptors family 1 profile" evidence="13">
    <location>
        <begin position="76"/>
        <end position="352"/>
    </location>
</feature>
<keyword evidence="8 11" id="KW-0675">Receptor</keyword>
<dbReference type="InterPro" id="IPR017452">
    <property type="entry name" value="GPCR_Rhodpsn_7TM"/>
</dbReference>
<evidence type="ECO:0000259" key="13">
    <source>
        <dbReference type="PROSITE" id="PS50262"/>
    </source>
</evidence>
<dbReference type="AlphaFoldDB" id="A0AAV2I8U7"/>
<dbReference type="InterPro" id="IPR000276">
    <property type="entry name" value="GPCR_Rhodpsn"/>
</dbReference>
<feature type="transmembrane region" description="Helical" evidence="12">
    <location>
        <begin position="288"/>
        <end position="307"/>
    </location>
</feature>
<comment type="similarity">
    <text evidence="11">Belongs to the G-protein coupled receptor 1 family.</text>
</comment>
<dbReference type="InterPro" id="IPR005390">
    <property type="entry name" value="NeuromedU_rcpt"/>
</dbReference>
<organism evidence="14 15">
    <name type="scientific">Lymnaea stagnalis</name>
    <name type="common">Great pond snail</name>
    <name type="synonym">Helix stagnalis</name>
    <dbReference type="NCBI Taxonomy" id="6523"/>
    <lineage>
        <taxon>Eukaryota</taxon>
        <taxon>Metazoa</taxon>
        <taxon>Spiralia</taxon>
        <taxon>Lophotrochozoa</taxon>
        <taxon>Mollusca</taxon>
        <taxon>Gastropoda</taxon>
        <taxon>Heterobranchia</taxon>
        <taxon>Euthyneura</taxon>
        <taxon>Panpulmonata</taxon>
        <taxon>Hygrophila</taxon>
        <taxon>Lymnaeoidea</taxon>
        <taxon>Lymnaeidae</taxon>
        <taxon>Lymnaea</taxon>
    </lineage>
</organism>
<sequence length="541" mass="61463">MMELTIPTSEAHNNSRDLLINWSELGLDGTNLTLQPGVMDVGQLLLDILGAKRKEFHSVVILLIVYSVIFLTGIVGNVCTCIVIARNAYMRNVTNYYLFSLAVSDILTLVFALPPELYSVWEAYPWHFGEAFCIFKSFLNETTSYTSVLTITSFTVERYIAICHPIRGQRTSRQSRAVKCIVVIWLFSACCALPYPIHTRVYTFVHDPRDQRPICESVVCNIPFQWQQRMSYMFQISTFVFFVIPMAIITGMYLLIGMRLRSSAMSAASQLSQQYQPAKTAASRARRAVLKMLVAVVIAFFVCWAPFHAQRLMTLYVARDQWTPELLLAQSHLFYISGVLYFLSCTVNPILYNLLSRKFRQAFRRTLCRCCFNIEPYRIPAFYRLKAKFVGKERPAGVRNSDSRYLYPDNVMRLAIFTEHEGRKGHRLIPCVYGHPSTNETSCKNSSPTLAAPVGAHAHSDGRLHRICRHKNCSSRRTDLGFSCSPSGSNVPDVEAMPKTRTVASYSDILCHSRALFTHKSVVFNDCAQDNEHLSYAGVSW</sequence>
<dbReference type="Gene3D" id="1.20.1070.10">
    <property type="entry name" value="Rhodopsin 7-helix transmembrane proteins"/>
    <property type="match status" value="1"/>
</dbReference>
<dbReference type="PANTHER" id="PTHR24243:SF208">
    <property type="entry name" value="PYROKININ-1 RECEPTOR"/>
    <property type="match status" value="1"/>
</dbReference>
<keyword evidence="4 12" id="KW-1133">Transmembrane helix</keyword>
<dbReference type="Pfam" id="PF00001">
    <property type="entry name" value="7tm_1"/>
    <property type="match status" value="1"/>
</dbReference>
<gene>
    <name evidence="14" type="ORF">GSLYS_00016765001</name>
</gene>
<dbReference type="PROSITE" id="PS00237">
    <property type="entry name" value="G_PROTEIN_RECEP_F1_1"/>
    <property type="match status" value="1"/>
</dbReference>
<feature type="transmembrane region" description="Helical" evidence="12">
    <location>
        <begin position="177"/>
        <end position="197"/>
    </location>
</feature>
<evidence type="ECO:0000256" key="2">
    <source>
        <dbReference type="ARBA" id="ARBA00022475"/>
    </source>
</evidence>
<accession>A0AAV2I8U7</accession>
<comment type="caution">
    <text evidence="14">The sequence shown here is derived from an EMBL/GenBank/DDBJ whole genome shotgun (WGS) entry which is preliminary data.</text>
</comment>
<evidence type="ECO:0000256" key="4">
    <source>
        <dbReference type="ARBA" id="ARBA00022989"/>
    </source>
</evidence>
<evidence type="ECO:0000256" key="10">
    <source>
        <dbReference type="ARBA" id="ARBA00023224"/>
    </source>
</evidence>
<evidence type="ECO:0000256" key="3">
    <source>
        <dbReference type="ARBA" id="ARBA00022692"/>
    </source>
</evidence>
<evidence type="ECO:0000313" key="14">
    <source>
        <dbReference type="EMBL" id="CAL1543231.1"/>
    </source>
</evidence>
<protein>
    <recommendedName>
        <fullName evidence="13">G-protein coupled receptors family 1 profile domain-containing protein</fullName>
    </recommendedName>
</protein>
<keyword evidence="3 11" id="KW-0812">Transmembrane</keyword>
<keyword evidence="2" id="KW-1003">Cell membrane</keyword>
<keyword evidence="10 11" id="KW-0807">Transducer</keyword>
<dbReference type="CDD" id="cd15134">
    <property type="entry name" value="7tmA_capaR"/>
    <property type="match status" value="1"/>
</dbReference>
<dbReference type="PRINTS" id="PR01565">
    <property type="entry name" value="NEUROMEDINUR"/>
</dbReference>
<evidence type="ECO:0000256" key="9">
    <source>
        <dbReference type="ARBA" id="ARBA00023180"/>
    </source>
</evidence>
<evidence type="ECO:0000256" key="7">
    <source>
        <dbReference type="ARBA" id="ARBA00023157"/>
    </source>
</evidence>
<evidence type="ECO:0000256" key="12">
    <source>
        <dbReference type="SAM" id="Phobius"/>
    </source>
</evidence>
<dbReference type="SUPFAM" id="SSF81321">
    <property type="entry name" value="Family A G protein-coupled receptor-like"/>
    <property type="match status" value="1"/>
</dbReference>
<dbReference type="PROSITE" id="PS50262">
    <property type="entry name" value="G_PROTEIN_RECEP_F1_2"/>
    <property type="match status" value="1"/>
</dbReference>
<dbReference type="GO" id="GO:0005886">
    <property type="term" value="C:plasma membrane"/>
    <property type="evidence" value="ECO:0007669"/>
    <property type="project" value="UniProtKB-SubCell"/>
</dbReference>
<feature type="transmembrane region" description="Helical" evidence="12">
    <location>
        <begin position="134"/>
        <end position="156"/>
    </location>
</feature>
<evidence type="ECO:0000256" key="11">
    <source>
        <dbReference type="RuleBase" id="RU000688"/>
    </source>
</evidence>
<dbReference type="PANTHER" id="PTHR24243">
    <property type="entry name" value="G-PROTEIN COUPLED RECEPTOR"/>
    <property type="match status" value="1"/>
</dbReference>
<dbReference type="EMBL" id="CAXITT010000534">
    <property type="protein sequence ID" value="CAL1543231.1"/>
    <property type="molecule type" value="Genomic_DNA"/>
</dbReference>
<keyword evidence="5 11" id="KW-0297">G-protein coupled receptor</keyword>